<dbReference type="Proteomes" id="UP000822688">
    <property type="component" value="Chromosome 10"/>
</dbReference>
<dbReference type="GO" id="GO:0005615">
    <property type="term" value="C:extracellular space"/>
    <property type="evidence" value="ECO:0007669"/>
    <property type="project" value="InterPro"/>
</dbReference>
<keyword evidence="5" id="KW-1185">Reference proteome</keyword>
<dbReference type="InterPro" id="IPR000215">
    <property type="entry name" value="Serpin_fam"/>
</dbReference>
<dbReference type="InterPro" id="IPR023795">
    <property type="entry name" value="Serpin_CS"/>
</dbReference>
<dbReference type="Gene3D" id="2.30.39.10">
    <property type="entry name" value="Alpha-1-antitrypsin, domain 1"/>
    <property type="match status" value="1"/>
</dbReference>
<dbReference type="InterPro" id="IPR042178">
    <property type="entry name" value="Serpin_sf_1"/>
</dbReference>
<evidence type="ECO:0000259" key="3">
    <source>
        <dbReference type="SMART" id="SM00093"/>
    </source>
</evidence>
<evidence type="ECO:0000313" key="4">
    <source>
        <dbReference type="EMBL" id="KAG0560244.1"/>
    </source>
</evidence>
<accession>A0A8T0GPV0</accession>
<feature type="domain" description="Serpin" evidence="3">
    <location>
        <begin position="121"/>
        <end position="494"/>
    </location>
</feature>
<organism evidence="4 5">
    <name type="scientific">Ceratodon purpureus</name>
    <name type="common">Fire moss</name>
    <name type="synonym">Dicranum purpureum</name>
    <dbReference type="NCBI Taxonomy" id="3225"/>
    <lineage>
        <taxon>Eukaryota</taxon>
        <taxon>Viridiplantae</taxon>
        <taxon>Streptophyta</taxon>
        <taxon>Embryophyta</taxon>
        <taxon>Bryophyta</taxon>
        <taxon>Bryophytina</taxon>
        <taxon>Bryopsida</taxon>
        <taxon>Dicranidae</taxon>
        <taxon>Pseudoditrichales</taxon>
        <taxon>Ditrichaceae</taxon>
        <taxon>Ceratodon</taxon>
    </lineage>
</organism>
<dbReference type="Gene3D" id="3.30.497.10">
    <property type="entry name" value="Antithrombin, subunit I, domain 2"/>
    <property type="match status" value="1"/>
</dbReference>
<dbReference type="OrthoDB" id="1063785at2759"/>
<name>A0A8T0GPV0_CERPU</name>
<dbReference type="PANTHER" id="PTHR11461:SF211">
    <property type="entry name" value="GH10112P-RELATED"/>
    <property type="match status" value="1"/>
</dbReference>
<dbReference type="SMART" id="SM00093">
    <property type="entry name" value="SERPIN"/>
    <property type="match status" value="1"/>
</dbReference>
<dbReference type="InterPro" id="IPR042185">
    <property type="entry name" value="Serpin_sf_2"/>
</dbReference>
<dbReference type="InterPro" id="IPR023796">
    <property type="entry name" value="Serpin_dom"/>
</dbReference>
<dbReference type="InterPro" id="IPR036186">
    <property type="entry name" value="Serpin_sf"/>
</dbReference>
<dbReference type="PANTHER" id="PTHR11461">
    <property type="entry name" value="SERINE PROTEASE INHIBITOR, SERPIN"/>
    <property type="match status" value="1"/>
</dbReference>
<comment type="similarity">
    <text evidence="1 2">Belongs to the serpin family.</text>
</comment>
<dbReference type="GO" id="GO:0004867">
    <property type="term" value="F:serine-type endopeptidase inhibitor activity"/>
    <property type="evidence" value="ECO:0007669"/>
    <property type="project" value="InterPro"/>
</dbReference>
<comment type="caution">
    <text evidence="4">The sequence shown here is derived from an EMBL/GenBank/DDBJ whole genome shotgun (WGS) entry which is preliminary data.</text>
</comment>
<proteinExistence type="inferred from homology"/>
<evidence type="ECO:0000313" key="5">
    <source>
        <dbReference type="Proteomes" id="UP000822688"/>
    </source>
</evidence>
<evidence type="ECO:0000256" key="2">
    <source>
        <dbReference type="RuleBase" id="RU000411"/>
    </source>
</evidence>
<dbReference type="AlphaFoldDB" id="A0A8T0GPV0"/>
<dbReference type="SUPFAM" id="SSF56574">
    <property type="entry name" value="Serpins"/>
    <property type="match status" value="1"/>
</dbReference>
<dbReference type="CDD" id="cd02043">
    <property type="entry name" value="serpinP_plants"/>
    <property type="match status" value="1"/>
</dbReference>
<dbReference type="Pfam" id="PF00079">
    <property type="entry name" value="Serpin"/>
    <property type="match status" value="1"/>
</dbReference>
<gene>
    <name evidence="4" type="ORF">KC19_10G165200</name>
</gene>
<reference evidence="4" key="1">
    <citation type="submission" date="2020-06" db="EMBL/GenBank/DDBJ databases">
        <title>WGS assembly of Ceratodon purpureus strain R40.</title>
        <authorList>
            <person name="Carey S.B."/>
            <person name="Jenkins J."/>
            <person name="Shu S."/>
            <person name="Lovell J.T."/>
            <person name="Sreedasyam A."/>
            <person name="Maumus F."/>
            <person name="Tiley G.P."/>
            <person name="Fernandez-Pozo N."/>
            <person name="Barry K."/>
            <person name="Chen C."/>
            <person name="Wang M."/>
            <person name="Lipzen A."/>
            <person name="Daum C."/>
            <person name="Saski C.A."/>
            <person name="Payton A.C."/>
            <person name="Mcbreen J.C."/>
            <person name="Conrad R.E."/>
            <person name="Kollar L.M."/>
            <person name="Olsson S."/>
            <person name="Huttunen S."/>
            <person name="Landis J.B."/>
            <person name="Wickett N.J."/>
            <person name="Johnson M.G."/>
            <person name="Rensing S.A."/>
            <person name="Grimwood J."/>
            <person name="Schmutz J."/>
            <person name="Mcdaniel S.F."/>
        </authorList>
    </citation>
    <scope>NUCLEOTIDE SEQUENCE</scope>
    <source>
        <strain evidence="4">R40</strain>
    </source>
</reference>
<dbReference type="EMBL" id="CM026431">
    <property type="protein sequence ID" value="KAG0560244.1"/>
    <property type="molecule type" value="Genomic_DNA"/>
</dbReference>
<protein>
    <recommendedName>
        <fullName evidence="3">Serpin domain-containing protein</fullName>
    </recommendedName>
</protein>
<dbReference type="PROSITE" id="PS00284">
    <property type="entry name" value="SERPIN"/>
    <property type="match status" value="1"/>
</dbReference>
<evidence type="ECO:0000256" key="1">
    <source>
        <dbReference type="ARBA" id="ARBA00009500"/>
    </source>
</evidence>
<sequence>MDRGRFDLSGPLEACKLLKWMVILALLGRLGTGFGLAELWQGRTNGSWCEFEVDMWPGRAKFENALNSCVLCRPKPDNKLDKNMDSGLDKNMASVPKPLGDGSGKMDVVAASAQGQTEFTLELHKLIVKGQESENVVLSPLSISLTLAMVAAGARGPTLAQIAKCIKLPEGEPMHKFASQLKYGVLADASGAGGPELALANRAWFDKSIKLKPQFQKVLRDSYGSEAASVDFNSESQQALRTVNAWAKKETRGKIEDLLPPGSVGPDTRLVLTNALYFKGVWQRTFDTSDTRDGDFFLLDGRSIRVPMMHTRMKQCVKSFATFKALRLPYKAGNINRKFSMFVLLPHERKGLSALERALNAGSLTEDLKHVDKEVTMTAFELPKFKVSCGFEVPEALKALGLTLPWGSQADLSDMVESSMVGKSLYVSNMYHKTFVEVNEKGTEAAAATAATIMMRSLDITVDPQEFVCDHPFLFVIKEEVTNVIIFTGRITNPSVAK</sequence>